<comment type="caution">
    <text evidence="10">The sequence shown here is derived from an EMBL/GenBank/DDBJ whole genome shotgun (WGS) entry which is preliminary data.</text>
</comment>
<feature type="chain" id="PRO_5035819210" description="Secreted protein" evidence="9">
    <location>
        <begin position="28"/>
        <end position="99"/>
    </location>
</feature>
<evidence type="ECO:0000256" key="9">
    <source>
        <dbReference type="SAM" id="SignalP"/>
    </source>
</evidence>
<proteinExistence type="inferred from homology"/>
<dbReference type="PANTHER" id="PTHR31826">
    <property type="entry name" value="NICALIN"/>
    <property type="match status" value="1"/>
</dbReference>
<evidence type="ECO:0000256" key="7">
    <source>
        <dbReference type="ARBA" id="ARBA00023136"/>
    </source>
</evidence>
<keyword evidence="11" id="KW-1185">Reference proteome</keyword>
<feature type="signal peptide" evidence="9">
    <location>
        <begin position="1"/>
        <end position="27"/>
    </location>
</feature>
<sequence>MVMQRTLGTKWGHAMLGLLCVVAACRGVCDTVSVVDVSHMIQYDLQGVPFSCRRAALNHHTSSLLVFSNSSQASDLSRSVIIVPVTRSTNAILKDLSFY</sequence>
<evidence type="ECO:0008006" key="12">
    <source>
        <dbReference type="Google" id="ProtNLM"/>
    </source>
</evidence>
<reference evidence="10" key="1">
    <citation type="submission" date="2021-08" db="EMBL/GenBank/DDBJ databases">
        <title>WGS assembly of Ceratopteris richardii.</title>
        <authorList>
            <person name="Marchant D.B."/>
            <person name="Chen G."/>
            <person name="Jenkins J."/>
            <person name="Shu S."/>
            <person name="Leebens-Mack J."/>
            <person name="Grimwood J."/>
            <person name="Schmutz J."/>
            <person name="Soltis P."/>
            <person name="Soltis D."/>
            <person name="Chen Z.-H."/>
        </authorList>
    </citation>
    <scope>NUCLEOTIDE SEQUENCE</scope>
    <source>
        <strain evidence="10">Whitten #5841</strain>
        <tissue evidence="10">Leaf</tissue>
    </source>
</reference>
<evidence type="ECO:0000256" key="5">
    <source>
        <dbReference type="ARBA" id="ARBA00022824"/>
    </source>
</evidence>
<gene>
    <name evidence="10" type="ORF">KP509_12G036200</name>
</gene>
<evidence type="ECO:0000256" key="8">
    <source>
        <dbReference type="ARBA" id="ARBA00023180"/>
    </source>
</evidence>
<keyword evidence="4 9" id="KW-0732">Signal</keyword>
<keyword evidence="5" id="KW-0256">Endoplasmic reticulum</keyword>
<keyword evidence="8" id="KW-0325">Glycoprotein</keyword>
<name>A0A8T2TK48_CERRI</name>
<evidence type="ECO:0000256" key="3">
    <source>
        <dbReference type="ARBA" id="ARBA00022692"/>
    </source>
</evidence>
<evidence type="ECO:0000256" key="4">
    <source>
        <dbReference type="ARBA" id="ARBA00022729"/>
    </source>
</evidence>
<dbReference type="EMBL" id="CM035417">
    <property type="protein sequence ID" value="KAH7423022.1"/>
    <property type="molecule type" value="Genomic_DNA"/>
</dbReference>
<evidence type="ECO:0000313" key="11">
    <source>
        <dbReference type="Proteomes" id="UP000825935"/>
    </source>
</evidence>
<dbReference type="PROSITE" id="PS51257">
    <property type="entry name" value="PROKAR_LIPOPROTEIN"/>
    <property type="match status" value="1"/>
</dbReference>
<dbReference type="OMA" id="HAGSMIF"/>
<evidence type="ECO:0000313" key="10">
    <source>
        <dbReference type="EMBL" id="KAH7423022.1"/>
    </source>
</evidence>
<dbReference type="Proteomes" id="UP000825935">
    <property type="component" value="Chromosome 12"/>
</dbReference>
<accession>A0A8T2TK48</accession>
<comment type="subcellular location">
    <subcellularLocation>
        <location evidence="1">Endoplasmic reticulum membrane</location>
        <topology evidence="1">Single-pass membrane protein</topology>
    </subcellularLocation>
</comment>
<comment type="similarity">
    <text evidence="2">Belongs to the nicastrin family.</text>
</comment>
<evidence type="ECO:0000256" key="1">
    <source>
        <dbReference type="ARBA" id="ARBA00004389"/>
    </source>
</evidence>
<dbReference type="AlphaFoldDB" id="A0A8T2TK48"/>
<evidence type="ECO:0000256" key="2">
    <source>
        <dbReference type="ARBA" id="ARBA00007717"/>
    </source>
</evidence>
<keyword evidence="3" id="KW-0812">Transmembrane</keyword>
<protein>
    <recommendedName>
        <fullName evidence="12">Secreted protein</fullName>
    </recommendedName>
</protein>
<dbReference type="GO" id="GO:0009966">
    <property type="term" value="P:regulation of signal transduction"/>
    <property type="evidence" value="ECO:0007669"/>
    <property type="project" value="InterPro"/>
</dbReference>
<dbReference type="OrthoDB" id="1938054at2759"/>
<keyword evidence="7" id="KW-0472">Membrane</keyword>
<keyword evidence="6" id="KW-1133">Transmembrane helix</keyword>
<evidence type="ECO:0000256" key="6">
    <source>
        <dbReference type="ARBA" id="ARBA00022989"/>
    </source>
</evidence>
<dbReference type="InterPro" id="IPR016574">
    <property type="entry name" value="Nicalin"/>
</dbReference>
<organism evidence="10 11">
    <name type="scientific">Ceratopteris richardii</name>
    <name type="common">Triangle waterfern</name>
    <dbReference type="NCBI Taxonomy" id="49495"/>
    <lineage>
        <taxon>Eukaryota</taxon>
        <taxon>Viridiplantae</taxon>
        <taxon>Streptophyta</taxon>
        <taxon>Embryophyta</taxon>
        <taxon>Tracheophyta</taxon>
        <taxon>Polypodiopsida</taxon>
        <taxon>Polypodiidae</taxon>
        <taxon>Polypodiales</taxon>
        <taxon>Pteridineae</taxon>
        <taxon>Pteridaceae</taxon>
        <taxon>Parkerioideae</taxon>
        <taxon>Ceratopteris</taxon>
    </lineage>
</organism>
<dbReference type="GO" id="GO:0005789">
    <property type="term" value="C:endoplasmic reticulum membrane"/>
    <property type="evidence" value="ECO:0007669"/>
    <property type="project" value="UniProtKB-SubCell"/>
</dbReference>